<dbReference type="SUPFAM" id="SSF48239">
    <property type="entry name" value="Terpenoid cyclases/Protein prenyltransferases"/>
    <property type="match status" value="1"/>
</dbReference>
<dbReference type="OrthoDB" id="1290722at2"/>
<name>A0A1A5YUU3_9BACL</name>
<dbReference type="AlphaFoldDB" id="A0A1A5YUU3"/>
<dbReference type="Proteomes" id="UP000092024">
    <property type="component" value="Unassembled WGS sequence"/>
</dbReference>
<dbReference type="EMBL" id="LYPA01000018">
    <property type="protein sequence ID" value="OBR69387.1"/>
    <property type="molecule type" value="Genomic_DNA"/>
</dbReference>
<dbReference type="STRING" id="1844972.A7K91_21575"/>
<dbReference type="Gene3D" id="1.50.10.20">
    <property type="match status" value="1"/>
</dbReference>
<evidence type="ECO:0000313" key="1">
    <source>
        <dbReference type="EMBL" id="OBR69387.1"/>
    </source>
</evidence>
<organism evidence="1 2">
    <name type="scientific">Paenibacillus oryzae</name>
    <dbReference type="NCBI Taxonomy" id="1844972"/>
    <lineage>
        <taxon>Bacteria</taxon>
        <taxon>Bacillati</taxon>
        <taxon>Bacillota</taxon>
        <taxon>Bacilli</taxon>
        <taxon>Bacillales</taxon>
        <taxon>Paenibacillaceae</taxon>
        <taxon>Paenibacillus</taxon>
    </lineage>
</organism>
<accession>A0A1A5YUU3</accession>
<evidence type="ECO:0000313" key="2">
    <source>
        <dbReference type="Proteomes" id="UP000092024"/>
    </source>
</evidence>
<dbReference type="InterPro" id="IPR008930">
    <property type="entry name" value="Terpenoid_cyclase/PrenylTrfase"/>
</dbReference>
<sequence length="584" mass="64243">MYEHIVKRNDDWALEGLKRQVQEKGPFFGGVAEPSTGLPSPSHLGTAMFVAIWAAAIVNPDSSLYRSKELLAGLQRGIDYMLASQHEDGTISPPWTNMHSPPDTGFVISGLAQVHELLLREEWPPLGAAASSLRLFLERTVPAMLSGGCHTPNHRWILTAALGFLYKLTGREELKERALQWLAEGLDCTEDGEWTERSNGIYNAVSDIALIYTAEQLDMPELLEPVRRNLKMMAYLLHPDGEVVTDYSGRQDFGVKHHFGPYFLAARWMAQHDGDPELAAMSELAGELLDHPGGLPNNVLTGLLRLPKLKELSIKPAPLPEVYRVVLNKGFNRERYLSDMDKAGHNGVIYHSRLHPEFGAPVARIRNGESSATVMTEGTSFFALRHGAARLLAVQVSSSFGPGFVKMGTLEEKGSGYQLSGSEKKGYYGPVAGEHLPLSSSGPVSPWYLLPHQLRPVTHEQAHEVEAEVQQTEQGWSITIRCRMSQPMMTQLSLVFDGAGELEGEGLQPASSSLRLWSSGIVRYGQGEDWMEIEGASLRHTALGFNNVAYPPGCLTLLVNLLTPYDHTIHIRLSGKGAAKEGES</sequence>
<reference evidence="1 2" key="1">
    <citation type="submission" date="2016-05" db="EMBL/GenBank/DDBJ databases">
        <title>Paenibacillus oryzae. sp. nov., isolated from the rice root.</title>
        <authorList>
            <person name="Zhang J."/>
            <person name="Zhang X."/>
        </authorList>
    </citation>
    <scope>NUCLEOTIDE SEQUENCE [LARGE SCALE GENOMIC DNA]</scope>
    <source>
        <strain evidence="1 2">1DrF-4</strain>
    </source>
</reference>
<protein>
    <submittedName>
        <fullName evidence="1">Uncharacterized protein</fullName>
    </submittedName>
</protein>
<keyword evidence="2" id="KW-1185">Reference proteome</keyword>
<gene>
    <name evidence="1" type="ORF">A7K91_21575</name>
</gene>
<comment type="caution">
    <text evidence="1">The sequence shown here is derived from an EMBL/GenBank/DDBJ whole genome shotgun (WGS) entry which is preliminary data.</text>
</comment>
<proteinExistence type="predicted"/>